<evidence type="ECO:0000313" key="3">
    <source>
        <dbReference type="Proteomes" id="UP000269544"/>
    </source>
</evidence>
<dbReference type="Pfam" id="PF13673">
    <property type="entry name" value="Acetyltransf_10"/>
    <property type="match status" value="1"/>
</dbReference>
<accession>A0A448V2K6</accession>
<gene>
    <name evidence="2" type="ORF">NCTC13079_01263</name>
</gene>
<dbReference type="Gene3D" id="3.40.630.30">
    <property type="match status" value="1"/>
</dbReference>
<dbReference type="AlphaFoldDB" id="A0A448V2K6"/>
<proteinExistence type="predicted"/>
<name>A0A448V2K6_9FIRM</name>
<feature type="domain" description="N-acetyltransferase" evidence="1">
    <location>
        <begin position="5"/>
        <end position="142"/>
    </location>
</feature>
<dbReference type="RefSeq" id="WP_126465873.1">
    <property type="nucleotide sequence ID" value="NZ_LR134523.1"/>
</dbReference>
<dbReference type="GO" id="GO:0016747">
    <property type="term" value="F:acyltransferase activity, transferring groups other than amino-acyl groups"/>
    <property type="evidence" value="ECO:0007669"/>
    <property type="project" value="InterPro"/>
</dbReference>
<dbReference type="PROSITE" id="PS51186">
    <property type="entry name" value="GNAT"/>
    <property type="match status" value="1"/>
</dbReference>
<dbReference type="InterPro" id="IPR016181">
    <property type="entry name" value="Acyl_CoA_acyltransferase"/>
</dbReference>
<reference evidence="2 3" key="1">
    <citation type="submission" date="2018-12" db="EMBL/GenBank/DDBJ databases">
        <authorList>
            <consortium name="Pathogen Informatics"/>
        </authorList>
    </citation>
    <scope>NUCLEOTIDE SEQUENCE [LARGE SCALE GENOMIC DNA]</scope>
    <source>
        <strain evidence="2 3">NCTC13079</strain>
    </source>
</reference>
<dbReference type="OrthoDB" id="9796171at2"/>
<dbReference type="CDD" id="cd04301">
    <property type="entry name" value="NAT_SF"/>
    <property type="match status" value="1"/>
</dbReference>
<sequence length="403" mass="45420">MTIYVKTVPYGTHAYGEAAELRDHILYRPRGLRLDAARKSLDRDRTLYGLYNEEALIGIAVTEADADALCIHEVLIQENHRREGLGTALLSTIERLEAPGTRITASAPLSLRPFFEAAGYLPENKHRSEDDLLQIEFSKVVAKNTRGAAPFYDPRQEKPLLYITTKTRGFSLLPVLRNRFPKEHLFVLDLPEVDAMWFSVAERAGVEATKYAMLAPELAGDRRFYGIRDLDLPKAAARAADRTSRNKRVLLLGTEEELKGRAYEAAFEAQNPSLSSVQMLLPTEGICPDESPDAAFYETLTVHAEALQEEEFDAVVIVDSLLSTRADAIRTFLARKLERTLFAVDVFDLMAEALRLDLIANNRIRHAGDVGELRIFTETPDRARKELRRYHPAERSAPIETLR</sequence>
<evidence type="ECO:0000259" key="1">
    <source>
        <dbReference type="PROSITE" id="PS51186"/>
    </source>
</evidence>
<dbReference type="KEGG" id="piv:NCTC13079_01263"/>
<dbReference type="EMBL" id="LR134523">
    <property type="protein sequence ID" value="VEJ36070.1"/>
    <property type="molecule type" value="Genomic_DNA"/>
</dbReference>
<dbReference type="SUPFAM" id="SSF55729">
    <property type="entry name" value="Acyl-CoA N-acyltransferases (Nat)"/>
    <property type="match status" value="1"/>
</dbReference>
<organism evidence="2 3">
    <name type="scientific">Aedoeadaptatus ivorii</name>
    <dbReference type="NCBI Taxonomy" id="54006"/>
    <lineage>
        <taxon>Bacteria</taxon>
        <taxon>Bacillati</taxon>
        <taxon>Bacillota</taxon>
        <taxon>Tissierellia</taxon>
        <taxon>Tissierellales</taxon>
        <taxon>Peptoniphilaceae</taxon>
        <taxon>Aedoeadaptatus</taxon>
    </lineage>
</organism>
<keyword evidence="3" id="KW-1185">Reference proteome</keyword>
<dbReference type="Proteomes" id="UP000269544">
    <property type="component" value="Chromosome"/>
</dbReference>
<dbReference type="InterPro" id="IPR000182">
    <property type="entry name" value="GNAT_dom"/>
</dbReference>
<evidence type="ECO:0000313" key="2">
    <source>
        <dbReference type="EMBL" id="VEJ36070.1"/>
    </source>
</evidence>
<protein>
    <recommendedName>
        <fullName evidence="1">N-acetyltransferase domain-containing protein</fullName>
    </recommendedName>
</protein>